<keyword evidence="2" id="KW-1185">Reference proteome</keyword>
<reference evidence="1 2" key="1">
    <citation type="submission" date="2016-12" db="EMBL/GenBank/DDBJ databases">
        <title>The whole genome sequencing and assembly of Bacillus cohnii DSM 6307T strain.</title>
        <authorList>
            <person name="Lee Y.-J."/>
            <person name="Yi H."/>
            <person name="Bahn Y.-S."/>
            <person name="Kim J.F."/>
            <person name="Lee D.-W."/>
        </authorList>
    </citation>
    <scope>NUCLEOTIDE SEQUENCE [LARGE SCALE GENOMIC DNA]</scope>
    <source>
        <strain evidence="1 2">DSM 6307</strain>
    </source>
</reference>
<name>A0A223KLJ3_9BACI</name>
<gene>
    <name evidence="1" type="ORF">BC6307_03335</name>
</gene>
<sequence length="127" mass="13763">MAKETHSQLNEQEREELILSLEKQIAAAVWLQAIGNIAEAILVSKLLLIKEEVQGDTKVVTGIWVQTIGQVMEAIGVTKQIEAVDPSIVFDAQRLTIMGDILQSVGAAVEAIGGKQILQSEQEGFIP</sequence>
<dbReference type="RefSeq" id="WP_066416780.1">
    <property type="nucleotide sequence ID" value="NZ_CP018866.1"/>
</dbReference>
<evidence type="ECO:0000313" key="2">
    <source>
        <dbReference type="Proteomes" id="UP000215224"/>
    </source>
</evidence>
<evidence type="ECO:0000313" key="1">
    <source>
        <dbReference type="EMBL" id="AST90370.1"/>
    </source>
</evidence>
<dbReference type="AlphaFoldDB" id="A0A223KLJ3"/>
<dbReference type="KEGG" id="bcoh:BC6307_03335"/>
<dbReference type="Proteomes" id="UP000215224">
    <property type="component" value="Chromosome"/>
</dbReference>
<organism evidence="1 2">
    <name type="scientific">Sutcliffiella cohnii</name>
    <dbReference type="NCBI Taxonomy" id="33932"/>
    <lineage>
        <taxon>Bacteria</taxon>
        <taxon>Bacillati</taxon>
        <taxon>Bacillota</taxon>
        <taxon>Bacilli</taxon>
        <taxon>Bacillales</taxon>
        <taxon>Bacillaceae</taxon>
        <taxon>Sutcliffiella</taxon>
    </lineage>
</organism>
<proteinExistence type="predicted"/>
<dbReference type="InterPro" id="IPR054224">
    <property type="entry name" value="DUF6944"/>
</dbReference>
<dbReference type="EMBL" id="CP018866">
    <property type="protein sequence ID" value="AST90370.1"/>
    <property type="molecule type" value="Genomic_DNA"/>
</dbReference>
<protein>
    <submittedName>
        <fullName evidence="1">Uncharacterized protein</fullName>
    </submittedName>
</protein>
<dbReference type="STRING" id="1314751.GCA_001591425_02582"/>
<accession>A0A223KLJ3</accession>
<dbReference type="Pfam" id="PF22116">
    <property type="entry name" value="DUF6944"/>
    <property type="match status" value="1"/>
</dbReference>